<dbReference type="Proteomes" id="UP000266895">
    <property type="component" value="Chromosome"/>
</dbReference>
<dbReference type="OrthoDB" id="3255526at2"/>
<reference evidence="3 4" key="1">
    <citation type="submission" date="2018-12" db="EMBL/GenBank/DDBJ databases">
        <authorList>
            <consortium name="Pathogen Informatics"/>
        </authorList>
    </citation>
    <scope>NUCLEOTIDE SEQUENCE [LARGE SCALE GENOMIC DNA]</scope>
    <source>
        <strain evidence="3 4">NCTC11636</strain>
    </source>
</reference>
<proteinExistence type="predicted"/>
<dbReference type="AlphaFoldDB" id="A0A3S4RB81"/>
<feature type="chain" id="PRO_5018669368" description="PQQ enzyme repeat" evidence="2">
    <location>
        <begin position="24"/>
        <end position="434"/>
    </location>
</feature>
<name>A0A3S4RB81_9ACTO</name>
<accession>A0A3S4RB81</accession>
<feature type="signal peptide" evidence="2">
    <location>
        <begin position="1"/>
        <end position="23"/>
    </location>
</feature>
<keyword evidence="2" id="KW-0732">Signal</keyword>
<protein>
    <recommendedName>
        <fullName evidence="5">PQQ enzyme repeat</fullName>
    </recommendedName>
</protein>
<evidence type="ECO:0008006" key="5">
    <source>
        <dbReference type="Google" id="ProtNLM"/>
    </source>
</evidence>
<keyword evidence="4" id="KW-1185">Reference proteome</keyword>
<evidence type="ECO:0000256" key="1">
    <source>
        <dbReference type="SAM" id="MobiDB-lite"/>
    </source>
</evidence>
<dbReference type="EMBL" id="LR134350">
    <property type="protein sequence ID" value="VEG28585.1"/>
    <property type="molecule type" value="Genomic_DNA"/>
</dbReference>
<dbReference type="PROSITE" id="PS51257">
    <property type="entry name" value="PROKAR_LIPOPROTEIN"/>
    <property type="match status" value="1"/>
</dbReference>
<dbReference type="KEGG" id="ahw:NCTC11636_01615"/>
<gene>
    <name evidence="3" type="ORF">NCTC11636_01615</name>
</gene>
<organism evidence="3 4">
    <name type="scientific">Actinomyces howellii</name>
    <dbReference type="NCBI Taxonomy" id="52771"/>
    <lineage>
        <taxon>Bacteria</taxon>
        <taxon>Bacillati</taxon>
        <taxon>Actinomycetota</taxon>
        <taxon>Actinomycetes</taxon>
        <taxon>Actinomycetales</taxon>
        <taxon>Actinomycetaceae</taxon>
        <taxon>Actinomyces</taxon>
    </lineage>
</organism>
<dbReference type="RefSeq" id="WP_126382663.1">
    <property type="nucleotide sequence ID" value="NZ_LR134350.1"/>
</dbReference>
<evidence type="ECO:0000313" key="4">
    <source>
        <dbReference type="Proteomes" id="UP000266895"/>
    </source>
</evidence>
<evidence type="ECO:0000313" key="3">
    <source>
        <dbReference type="EMBL" id="VEG28585.1"/>
    </source>
</evidence>
<feature type="region of interest" description="Disordered" evidence="1">
    <location>
        <begin position="27"/>
        <end position="60"/>
    </location>
</feature>
<evidence type="ECO:0000256" key="2">
    <source>
        <dbReference type="SAM" id="SignalP"/>
    </source>
</evidence>
<sequence length="434" mass="45199">MRSAPIRRLFATVLSLTVLTACAADPVPEGAPTPGPPLEAQVGPGPGASALITRTTDSGSGTWEVELEMESRDHVGSTVPTPSGPIVVLTDRPDHEDLASWSTIVACLEAGTGRLLWSVSINSGLESPLNTYRAQGSQHEYVGVSPWYAYGAGAVVVSPDGRHVSLQLKANDYAAPADSRTTFVVLDTATGDTARVVEVSGLVLNQALTDTELVVQTAQDTVPAGSGRLLAASLTDPRAEPTSVRTDLWLAGSTTDSVLLSPVDLGTCSMANCAATTITRMTTSGRVIETIASVYRIHSAGRVERYIDPAAASPLINPVINTSGAAEQDVAWLSTRREVLDPATGTSVEITGREATRITLPTAPGLLLSTATAEDTDADGTLRVRATPTGWIAGPGDGEGQIHDGQPISVRFEYPDEAPKAVTVSASPESLDDQ</sequence>